<dbReference type="Pfam" id="PF13806">
    <property type="entry name" value="Rieske_2"/>
    <property type="match status" value="1"/>
</dbReference>
<keyword evidence="2" id="KW-0534">Nitrate assimilation</keyword>
<feature type="domain" description="Rieske-like [2Fe-2S]" evidence="3">
    <location>
        <begin position="3"/>
        <end position="115"/>
    </location>
</feature>
<sequence length="128" mass="13723">MAKWISVCQVDDLQPNSGVCALLEGEQVAIFWMPVLSGTEVPEFDAKVYAVGNYDPFGNANVLSRGLIGDIGGQPVVASPLYKQHFNLQTGVCLEDETVKIPVYAIRIDNGSVQVDLSSLPQDGAQAL</sequence>
<comment type="caution">
    <text evidence="4">The sequence shown here is derived from an EMBL/GenBank/DDBJ whole genome shotgun (WGS) entry which is preliminary data.</text>
</comment>
<evidence type="ECO:0000313" key="4">
    <source>
        <dbReference type="EMBL" id="TRW95888.1"/>
    </source>
</evidence>
<evidence type="ECO:0000256" key="1">
    <source>
        <dbReference type="ARBA" id="ARBA00023002"/>
    </source>
</evidence>
<dbReference type="RefSeq" id="WP_143733208.1">
    <property type="nucleotide sequence ID" value="NZ_RYFG02000086.1"/>
</dbReference>
<accession>A0ABY3CCF3</accession>
<organism evidence="4 5">
    <name type="scientific">Candidatus Methylobacter oryzae</name>
    <dbReference type="NCBI Taxonomy" id="2497749"/>
    <lineage>
        <taxon>Bacteria</taxon>
        <taxon>Pseudomonadati</taxon>
        <taxon>Pseudomonadota</taxon>
        <taxon>Gammaproteobacteria</taxon>
        <taxon>Methylococcales</taxon>
        <taxon>Methylococcaceae</taxon>
        <taxon>Methylobacter</taxon>
    </lineage>
</organism>
<gene>
    <name evidence="4" type="primary">nirD</name>
    <name evidence="4" type="ORF">EKO24_009360</name>
</gene>
<dbReference type="PROSITE" id="PS51300">
    <property type="entry name" value="NIRD"/>
    <property type="match status" value="1"/>
</dbReference>
<dbReference type="Gene3D" id="2.102.10.10">
    <property type="entry name" value="Rieske [2Fe-2S] iron-sulphur domain"/>
    <property type="match status" value="1"/>
</dbReference>
<dbReference type="SUPFAM" id="SSF50022">
    <property type="entry name" value="ISP domain"/>
    <property type="match status" value="1"/>
</dbReference>
<dbReference type="InterPro" id="IPR012748">
    <property type="entry name" value="Rieske-like_NirD"/>
</dbReference>
<evidence type="ECO:0000256" key="2">
    <source>
        <dbReference type="ARBA" id="ARBA00023063"/>
    </source>
</evidence>
<protein>
    <submittedName>
        <fullName evidence="4">Nitrite reductase small subunit NirD</fullName>
    </submittedName>
</protein>
<dbReference type="InterPro" id="IPR017881">
    <property type="entry name" value="NirD"/>
</dbReference>
<reference evidence="4 5" key="1">
    <citation type="journal article" date="2019" name="Antonie Van Leeuwenhoek">
        <title>Description of 'Ca. Methylobacter oryzae' KRF1, a novel species from the environmentally important Methylobacter clade 2.</title>
        <authorList>
            <person name="Khatri K."/>
            <person name="Mohite J.A."/>
            <person name="Pandit P.S."/>
            <person name="Bahulikar R."/>
            <person name="Rahalkar M.C."/>
        </authorList>
    </citation>
    <scope>NUCLEOTIDE SEQUENCE [LARGE SCALE GENOMIC DNA]</scope>
    <source>
        <strain evidence="4 5">KRF1</strain>
    </source>
</reference>
<keyword evidence="1" id="KW-0560">Oxidoreductase</keyword>
<dbReference type="CDD" id="cd03529">
    <property type="entry name" value="Rieske_NirD"/>
    <property type="match status" value="1"/>
</dbReference>
<dbReference type="EMBL" id="RYFG02000086">
    <property type="protein sequence ID" value="TRW95888.1"/>
    <property type="molecule type" value="Genomic_DNA"/>
</dbReference>
<dbReference type="PANTHER" id="PTHR40562:SF1">
    <property type="entry name" value="NITRITE REDUCTASE (NADH) SMALL SUBUNIT"/>
    <property type="match status" value="1"/>
</dbReference>
<evidence type="ECO:0000313" key="5">
    <source>
        <dbReference type="Proteomes" id="UP000733744"/>
    </source>
</evidence>
<dbReference type="PANTHER" id="PTHR40562">
    <property type="match status" value="1"/>
</dbReference>
<dbReference type="InterPro" id="IPR036922">
    <property type="entry name" value="Rieske_2Fe-2S_sf"/>
</dbReference>
<evidence type="ECO:0000259" key="3">
    <source>
        <dbReference type="Pfam" id="PF13806"/>
    </source>
</evidence>
<proteinExistence type="predicted"/>
<dbReference type="NCBIfam" id="TIGR02378">
    <property type="entry name" value="nirD_assim_sml"/>
    <property type="match status" value="1"/>
</dbReference>
<keyword evidence="5" id="KW-1185">Reference proteome</keyword>
<dbReference type="Proteomes" id="UP000733744">
    <property type="component" value="Unassembled WGS sequence"/>
</dbReference>
<name>A0ABY3CCF3_9GAMM</name>